<feature type="coiled-coil region" evidence="1">
    <location>
        <begin position="84"/>
        <end position="111"/>
    </location>
</feature>
<accession>A0A6J5GG14</accession>
<feature type="compositionally biased region" description="Basic residues" evidence="2">
    <location>
        <begin position="1"/>
        <end position="11"/>
    </location>
</feature>
<organism evidence="3 4">
    <name type="scientific">Paraburkholderia fynbosensis</name>
    <dbReference type="NCBI Taxonomy" id="1200993"/>
    <lineage>
        <taxon>Bacteria</taxon>
        <taxon>Pseudomonadati</taxon>
        <taxon>Pseudomonadota</taxon>
        <taxon>Betaproteobacteria</taxon>
        <taxon>Burkholderiales</taxon>
        <taxon>Burkholderiaceae</taxon>
        <taxon>Paraburkholderia</taxon>
    </lineage>
</organism>
<feature type="region of interest" description="Disordered" evidence="2">
    <location>
        <begin position="1"/>
        <end position="26"/>
    </location>
</feature>
<evidence type="ECO:0000256" key="2">
    <source>
        <dbReference type="SAM" id="MobiDB-lite"/>
    </source>
</evidence>
<protein>
    <submittedName>
        <fullName evidence="3">Uncharacterized protein</fullName>
    </submittedName>
</protein>
<dbReference type="RefSeq" id="WP_175162332.1">
    <property type="nucleotide sequence ID" value="NZ_CADIKI010000011.1"/>
</dbReference>
<keyword evidence="4" id="KW-1185">Reference proteome</keyword>
<keyword evidence="1" id="KW-0175">Coiled coil</keyword>
<name>A0A6J5GG14_9BURK</name>
<dbReference type="EMBL" id="CADIKI010000011">
    <property type="protein sequence ID" value="CAB3796237.1"/>
    <property type="molecule type" value="Genomic_DNA"/>
</dbReference>
<evidence type="ECO:0000313" key="4">
    <source>
        <dbReference type="Proteomes" id="UP000494252"/>
    </source>
</evidence>
<reference evidence="3 4" key="1">
    <citation type="submission" date="2020-04" db="EMBL/GenBank/DDBJ databases">
        <authorList>
            <person name="De Canck E."/>
        </authorList>
    </citation>
    <scope>NUCLEOTIDE SEQUENCE [LARGE SCALE GENOMIC DNA]</scope>
    <source>
        <strain evidence="3 4">LMG 27177</strain>
    </source>
</reference>
<feature type="compositionally biased region" description="Basic and acidic residues" evidence="2">
    <location>
        <begin position="15"/>
        <end position="26"/>
    </location>
</feature>
<dbReference type="AlphaFoldDB" id="A0A6J5GG14"/>
<proteinExistence type="predicted"/>
<dbReference type="Proteomes" id="UP000494252">
    <property type="component" value="Unassembled WGS sequence"/>
</dbReference>
<evidence type="ECO:0000256" key="1">
    <source>
        <dbReference type="SAM" id="Coils"/>
    </source>
</evidence>
<evidence type="ECO:0000313" key="3">
    <source>
        <dbReference type="EMBL" id="CAB3796237.1"/>
    </source>
</evidence>
<gene>
    <name evidence="3" type="ORF">LMG27177_04061</name>
</gene>
<sequence length="122" mass="13258">MLFGAPHRRPTCRMQGHELPEGDRPLGQHTVGRTAGLDGNLAASLTHGALSGWKACGSGLDERGPLRSRHLAAITESMAPIEQNILLLKKLDEARQEVEILIEALDYARQINCGCSATRFSE</sequence>